<feature type="transmembrane region" description="Helical" evidence="11">
    <location>
        <begin position="127"/>
        <end position="147"/>
    </location>
</feature>
<dbReference type="SUPFAM" id="SSF52540">
    <property type="entry name" value="P-loop containing nucleoside triphosphate hydrolases"/>
    <property type="match status" value="1"/>
</dbReference>
<keyword evidence="14" id="KW-0378">Hydrolase</keyword>
<keyword evidence="15" id="KW-1185">Reference proteome</keyword>
<comment type="similarity">
    <text evidence="10">Belongs to the ABC transporter superfamily. Siderophore-Fe(3+) uptake transporter (SIUT) (TC 3.A.1.21) family.</text>
</comment>
<dbReference type="OrthoDB" id="9806127at2"/>
<evidence type="ECO:0000256" key="4">
    <source>
        <dbReference type="ARBA" id="ARBA00022519"/>
    </source>
</evidence>
<dbReference type="SMART" id="SM00382">
    <property type="entry name" value="AAA"/>
    <property type="match status" value="1"/>
</dbReference>
<sequence>MIKISRYLSKFEWFELFIGLLLIVADVFLELKLPDYMADITTLVETPGSSMSDIWIAGGKMLGVSLLAMALTVATGFITARVAASFTQRLRSEQFKKVESFGLAELNKFSTASLITRSTNDVTQIQMFITMGLLMLAKAPIMAIWAITKIAGKGFEWTVATSIAVVVLIVAIALIMMMVLPKFRSMQTLTDNINRVARENLTGLRVVRAYNAEDYQQNKFDKANNDLTSTQLFTNRAMSVMMPLMSTIMNGLMLAVYWIGAYLIEAATLTDKLTLFSNMVVFSSYAVQVIMGFLLMSMVFVLWPRADVSAKRILEVLETEISITDGAREEGAAGADGKPIRGEVEFRDVSFAYPDSVEPILEHINFKAERGQTVAFIGSTGSGKTSLINLVPRFYDVSGGQVLVDGVDVREYTAKALRDKIGYVPQRSVMFKGTVATNVAFGVGDNASGDVSESVGDNNVPVLDAQQRERVHTAVQVAQAEEFVNKMDGGIDANIAQSGSNVSGGQKQRLSIARAVWRKPEILIFDDSFSALDFRTDRDVREALAKEAVGSTKLIVAQRIGTIMDADRIVVMDEGRVVGQGTHKELLETCPVYREIAESQLSEQELAG</sequence>
<evidence type="ECO:0000313" key="14">
    <source>
        <dbReference type="EMBL" id="KFJ05573.1"/>
    </source>
</evidence>
<proteinExistence type="inferred from homology"/>
<evidence type="ECO:0000256" key="10">
    <source>
        <dbReference type="ARBA" id="ARBA00023455"/>
    </source>
</evidence>
<dbReference type="AlphaFoldDB" id="A0A087ECS2"/>
<comment type="caution">
    <text evidence="14">The sequence shown here is derived from an EMBL/GenBank/DDBJ whole genome shotgun (WGS) entry which is preliminary data.</text>
</comment>
<evidence type="ECO:0000256" key="11">
    <source>
        <dbReference type="SAM" id="Phobius"/>
    </source>
</evidence>
<keyword evidence="7 14" id="KW-0067">ATP-binding</keyword>
<dbReference type="Proteomes" id="UP000029080">
    <property type="component" value="Unassembled WGS sequence"/>
</dbReference>
<protein>
    <submittedName>
        <fullName evidence="14">ABC transporter, permease/ATP-binding protein</fullName>
        <ecNumber evidence="14">3.6.3.44</ecNumber>
    </submittedName>
</protein>
<dbReference type="PANTHER" id="PTHR43394:SF1">
    <property type="entry name" value="ATP-BINDING CASSETTE SUB-FAMILY B MEMBER 10, MITOCHONDRIAL"/>
    <property type="match status" value="1"/>
</dbReference>
<gene>
    <name evidence="14" type="ORF">BITS_0258</name>
</gene>
<keyword evidence="8 11" id="KW-1133">Transmembrane helix</keyword>
<dbReference type="InterPro" id="IPR017871">
    <property type="entry name" value="ABC_transporter-like_CS"/>
</dbReference>
<dbReference type="InterPro" id="IPR036640">
    <property type="entry name" value="ABC1_TM_sf"/>
</dbReference>
<dbReference type="InterPro" id="IPR011527">
    <property type="entry name" value="ABC1_TM_dom"/>
</dbReference>
<name>A0A087ECS2_9BIFI</name>
<reference evidence="14 15" key="1">
    <citation type="submission" date="2014-03" db="EMBL/GenBank/DDBJ databases">
        <title>Genomics of Bifidobacteria.</title>
        <authorList>
            <person name="Ventura M."/>
            <person name="Milani C."/>
            <person name="Lugli G.A."/>
        </authorList>
    </citation>
    <scope>NUCLEOTIDE SEQUENCE [LARGE SCALE GENOMIC DNA]</scope>
    <source>
        <strain evidence="14 15">JCM 13495</strain>
    </source>
</reference>
<evidence type="ECO:0000256" key="2">
    <source>
        <dbReference type="ARBA" id="ARBA00022448"/>
    </source>
</evidence>
<accession>A0A087ECS2</accession>
<organism evidence="14 15">
    <name type="scientific">Bifidobacterium tsurumiense</name>
    <dbReference type="NCBI Taxonomy" id="356829"/>
    <lineage>
        <taxon>Bacteria</taxon>
        <taxon>Bacillati</taxon>
        <taxon>Actinomycetota</taxon>
        <taxon>Actinomycetes</taxon>
        <taxon>Bifidobacteriales</taxon>
        <taxon>Bifidobacteriaceae</taxon>
        <taxon>Bifidobacterium</taxon>
    </lineage>
</organism>
<dbReference type="PROSITE" id="PS50929">
    <property type="entry name" value="ABC_TM1F"/>
    <property type="match status" value="1"/>
</dbReference>
<dbReference type="GO" id="GO:0005524">
    <property type="term" value="F:ATP binding"/>
    <property type="evidence" value="ECO:0007669"/>
    <property type="project" value="UniProtKB-KW"/>
</dbReference>
<dbReference type="RefSeq" id="WP_026641692.1">
    <property type="nucleotide sequence ID" value="NZ_JGZU01000015.1"/>
</dbReference>
<dbReference type="Gene3D" id="1.20.1560.10">
    <property type="entry name" value="ABC transporter type 1, transmembrane domain"/>
    <property type="match status" value="1"/>
</dbReference>
<keyword evidence="3" id="KW-1003">Cell membrane</keyword>
<dbReference type="Pfam" id="PF00005">
    <property type="entry name" value="ABC_tran"/>
    <property type="match status" value="1"/>
</dbReference>
<dbReference type="CDD" id="cd18548">
    <property type="entry name" value="ABC_6TM_Tm287_like"/>
    <property type="match status" value="1"/>
</dbReference>
<feature type="transmembrane region" description="Helical" evidence="11">
    <location>
        <begin position="244"/>
        <end position="264"/>
    </location>
</feature>
<keyword evidence="2" id="KW-0813">Transport</keyword>
<evidence type="ECO:0000313" key="15">
    <source>
        <dbReference type="Proteomes" id="UP000029080"/>
    </source>
</evidence>
<dbReference type="InterPro" id="IPR003593">
    <property type="entry name" value="AAA+_ATPase"/>
</dbReference>
<feature type="transmembrane region" description="Helical" evidence="11">
    <location>
        <begin position="159"/>
        <end position="180"/>
    </location>
</feature>
<dbReference type="STRING" id="356829.BITS_0258"/>
<feature type="transmembrane region" description="Helical" evidence="11">
    <location>
        <begin position="12"/>
        <end position="29"/>
    </location>
</feature>
<feature type="domain" description="ABC transporter" evidence="12">
    <location>
        <begin position="344"/>
        <end position="599"/>
    </location>
</feature>
<evidence type="ECO:0000256" key="3">
    <source>
        <dbReference type="ARBA" id="ARBA00022475"/>
    </source>
</evidence>
<feature type="transmembrane region" description="Helical" evidence="11">
    <location>
        <begin position="61"/>
        <end position="84"/>
    </location>
</feature>
<dbReference type="EC" id="3.6.3.44" evidence="14"/>
<comment type="subcellular location">
    <subcellularLocation>
        <location evidence="1">Cell inner membrane</location>
        <topology evidence="1">Multi-pass membrane protein</topology>
    </subcellularLocation>
</comment>
<dbReference type="GO" id="GO:0005886">
    <property type="term" value="C:plasma membrane"/>
    <property type="evidence" value="ECO:0007669"/>
    <property type="project" value="UniProtKB-SubCell"/>
</dbReference>
<evidence type="ECO:0000259" key="12">
    <source>
        <dbReference type="PROSITE" id="PS50893"/>
    </source>
</evidence>
<dbReference type="eggNOG" id="COG1132">
    <property type="taxonomic scope" value="Bacteria"/>
</dbReference>
<feature type="domain" description="ABC transmembrane type-1" evidence="13">
    <location>
        <begin position="17"/>
        <end position="305"/>
    </location>
</feature>
<dbReference type="SUPFAM" id="SSF90123">
    <property type="entry name" value="ABC transporter transmembrane region"/>
    <property type="match status" value="1"/>
</dbReference>
<keyword evidence="6" id="KW-0547">Nucleotide-binding</keyword>
<dbReference type="EMBL" id="JGZU01000015">
    <property type="protein sequence ID" value="KFJ05573.1"/>
    <property type="molecule type" value="Genomic_DNA"/>
</dbReference>
<feature type="transmembrane region" description="Helical" evidence="11">
    <location>
        <begin position="284"/>
        <end position="303"/>
    </location>
</feature>
<dbReference type="InterPro" id="IPR039421">
    <property type="entry name" value="Type_1_exporter"/>
</dbReference>
<dbReference type="PROSITE" id="PS50893">
    <property type="entry name" value="ABC_TRANSPORTER_2"/>
    <property type="match status" value="1"/>
</dbReference>
<evidence type="ECO:0000256" key="7">
    <source>
        <dbReference type="ARBA" id="ARBA00022840"/>
    </source>
</evidence>
<evidence type="ECO:0000256" key="6">
    <source>
        <dbReference type="ARBA" id="ARBA00022741"/>
    </source>
</evidence>
<dbReference type="PROSITE" id="PS00211">
    <property type="entry name" value="ABC_TRANSPORTER_1"/>
    <property type="match status" value="1"/>
</dbReference>
<dbReference type="InterPro" id="IPR027417">
    <property type="entry name" value="P-loop_NTPase"/>
</dbReference>
<dbReference type="FunFam" id="3.40.50.300:FF:000221">
    <property type="entry name" value="Multidrug ABC transporter ATP-binding protein"/>
    <property type="match status" value="1"/>
</dbReference>
<evidence type="ECO:0000256" key="1">
    <source>
        <dbReference type="ARBA" id="ARBA00004429"/>
    </source>
</evidence>
<dbReference type="InterPro" id="IPR003439">
    <property type="entry name" value="ABC_transporter-like_ATP-bd"/>
</dbReference>
<evidence type="ECO:0000256" key="8">
    <source>
        <dbReference type="ARBA" id="ARBA00022989"/>
    </source>
</evidence>
<dbReference type="Pfam" id="PF00664">
    <property type="entry name" value="ABC_membrane"/>
    <property type="match status" value="1"/>
</dbReference>
<evidence type="ECO:0000259" key="13">
    <source>
        <dbReference type="PROSITE" id="PS50929"/>
    </source>
</evidence>
<dbReference type="GO" id="GO:0015421">
    <property type="term" value="F:ABC-type oligopeptide transporter activity"/>
    <property type="evidence" value="ECO:0007669"/>
    <property type="project" value="TreeGrafter"/>
</dbReference>
<keyword evidence="4" id="KW-0997">Cell inner membrane</keyword>
<dbReference type="GO" id="GO:0016887">
    <property type="term" value="F:ATP hydrolysis activity"/>
    <property type="evidence" value="ECO:0007669"/>
    <property type="project" value="InterPro"/>
</dbReference>
<dbReference type="Gene3D" id="3.40.50.300">
    <property type="entry name" value="P-loop containing nucleotide triphosphate hydrolases"/>
    <property type="match status" value="1"/>
</dbReference>
<keyword evidence="9 11" id="KW-0472">Membrane</keyword>
<dbReference type="PANTHER" id="PTHR43394">
    <property type="entry name" value="ATP-DEPENDENT PERMEASE MDL1, MITOCHONDRIAL"/>
    <property type="match status" value="1"/>
</dbReference>
<keyword evidence="5 11" id="KW-0812">Transmembrane</keyword>
<evidence type="ECO:0000256" key="9">
    <source>
        <dbReference type="ARBA" id="ARBA00023136"/>
    </source>
</evidence>
<evidence type="ECO:0000256" key="5">
    <source>
        <dbReference type="ARBA" id="ARBA00022692"/>
    </source>
</evidence>